<gene>
    <name evidence="1" type="primary">wekH</name>
    <name evidence="2" type="ORF">GGB84_003334</name>
</gene>
<keyword evidence="2" id="KW-0808">Transferase</keyword>
<dbReference type="AlphaFoldDB" id="D2X3D6"/>
<organism evidence="1">
    <name type="scientific">Escherichia coli</name>
    <dbReference type="NCBI Taxonomy" id="562"/>
    <lineage>
        <taxon>Bacteria</taxon>
        <taxon>Pseudomonadati</taxon>
        <taxon>Pseudomonadota</taxon>
        <taxon>Gammaproteobacteria</taxon>
        <taxon>Enterobacterales</taxon>
        <taxon>Enterobacteriaceae</taxon>
        <taxon>Escherichia</taxon>
    </lineage>
</organism>
<dbReference type="InterPro" id="IPR029044">
    <property type="entry name" value="Nucleotide-diphossugar_trans"/>
</dbReference>
<evidence type="ECO:0000313" key="2">
    <source>
        <dbReference type="EMBL" id="HAG5771622.1"/>
    </source>
</evidence>
<protein>
    <submittedName>
        <fullName evidence="2">Glycosyltransferase family 2 protein</fullName>
    </submittedName>
    <submittedName>
        <fullName evidence="1">WekH</fullName>
    </submittedName>
</protein>
<dbReference type="PANTHER" id="PTHR43179:SF7">
    <property type="entry name" value="RHAMNOSYLTRANSFERASE WBBL"/>
    <property type="match status" value="1"/>
</dbReference>
<proteinExistence type="predicted"/>
<dbReference type="EMBL" id="GQ499368">
    <property type="protein sequence ID" value="ADB02819.1"/>
    <property type="molecule type" value="Genomic_DNA"/>
</dbReference>
<dbReference type="EMBL" id="DAAYTU010000021">
    <property type="protein sequence ID" value="HAG5771622.1"/>
    <property type="molecule type" value="Genomic_DNA"/>
</dbReference>
<sequence length="253" mass="29834">MKTYISIISHGHIELIKKLGCLNKLAEEFTVIVKLNKKEKISSDDIFFKKILVLDEKYNRGFGENNNIVFNYCRESLGMDKNDIFIVLNPDVYVETATIRKLFKSIVSDQARIATINLFKDSGYTIYDNSIRKYPNLFDFIKSFLFGSKKTIIDKNNITEPKAVDWGAGSFLAFKAEHYNNLAGFSEQYYMYCEDIDICYRSKIMGYPLLYYPQYKAIHLACHKNRSVFSKHFYWHFRSALIFTFMKKRLEYR</sequence>
<dbReference type="PANTHER" id="PTHR43179">
    <property type="entry name" value="RHAMNOSYLTRANSFERASE WBBL"/>
    <property type="match status" value="1"/>
</dbReference>
<reference evidence="1" key="1">
    <citation type="journal article" date="2010" name="Vet. Microbiol.">
        <title>Development of a serogroup-specific DNA microarray for identification of Escherichia coli strains associated with bovine septicemia and diarrhea.</title>
        <authorList>
            <person name="Liu B."/>
            <person name="Wu F."/>
            <person name="Li D."/>
            <person name="Beutin L."/>
            <person name="Chen M."/>
            <person name="Cao B."/>
            <person name="Wang L."/>
        </authorList>
    </citation>
    <scope>NUCLEOTIDE SEQUENCE</scope>
</reference>
<reference evidence="2" key="3">
    <citation type="submission" date="2020-02" db="EMBL/GenBank/DDBJ databases">
        <authorList>
            <consortium name="NCBI Pathogen Detection Project"/>
        </authorList>
    </citation>
    <scope>NUCLEOTIDE SEQUENCE</scope>
    <source>
        <strain evidence="2">1839</strain>
    </source>
</reference>
<name>D2X3D6_ECOLX</name>
<dbReference type="Gene3D" id="3.90.550.10">
    <property type="entry name" value="Spore Coat Polysaccharide Biosynthesis Protein SpsA, Chain A"/>
    <property type="match status" value="1"/>
</dbReference>
<dbReference type="CAZy" id="GT2">
    <property type="family name" value="Glycosyltransferase Family 2"/>
</dbReference>
<dbReference type="GO" id="GO:0016740">
    <property type="term" value="F:transferase activity"/>
    <property type="evidence" value="ECO:0007669"/>
    <property type="project" value="UniProtKB-KW"/>
</dbReference>
<evidence type="ECO:0000313" key="1">
    <source>
        <dbReference type="EMBL" id="ADB02819.1"/>
    </source>
</evidence>
<dbReference type="RefSeq" id="WP_021569445.1">
    <property type="nucleotide sequence ID" value="NZ_CABWJQ010000014.1"/>
</dbReference>
<dbReference type="SUPFAM" id="SSF53448">
    <property type="entry name" value="Nucleotide-diphospho-sugar transferases"/>
    <property type="match status" value="1"/>
</dbReference>
<reference evidence="2" key="2">
    <citation type="journal article" date="2018" name="Genome Biol.">
        <title>SKESA: strategic k-mer extension for scrupulous assemblies.</title>
        <authorList>
            <person name="Souvorov A."/>
            <person name="Agarwala R."/>
            <person name="Lipman D.J."/>
        </authorList>
    </citation>
    <scope>NUCLEOTIDE SEQUENCE [LARGE SCALE GENOMIC DNA]</scope>
    <source>
        <strain evidence="2">1839</strain>
    </source>
</reference>
<accession>D2X3D6</accession>